<organism evidence="2 3">
    <name type="scientific">Meloidogyne incognita</name>
    <name type="common">Southern root-knot nematode worm</name>
    <name type="synonym">Oxyuris incognita</name>
    <dbReference type="NCBI Taxonomy" id="6306"/>
    <lineage>
        <taxon>Eukaryota</taxon>
        <taxon>Metazoa</taxon>
        <taxon>Ecdysozoa</taxon>
        <taxon>Nematoda</taxon>
        <taxon>Chromadorea</taxon>
        <taxon>Rhabditida</taxon>
        <taxon>Tylenchina</taxon>
        <taxon>Tylenchomorpha</taxon>
        <taxon>Tylenchoidea</taxon>
        <taxon>Meloidogynidae</taxon>
        <taxon>Meloidogyninae</taxon>
        <taxon>Meloidogyne</taxon>
        <taxon>Meloidogyne incognita group</taxon>
    </lineage>
</organism>
<evidence type="ECO:0000313" key="3">
    <source>
        <dbReference type="WBParaSite" id="Minc3s00431g12202"/>
    </source>
</evidence>
<keyword evidence="2" id="KW-1185">Reference proteome</keyword>
<feature type="compositionally biased region" description="Polar residues" evidence="1">
    <location>
        <begin position="413"/>
        <end position="430"/>
    </location>
</feature>
<name>A0A914LHK2_MELIC</name>
<evidence type="ECO:0000256" key="1">
    <source>
        <dbReference type="SAM" id="MobiDB-lite"/>
    </source>
</evidence>
<feature type="compositionally biased region" description="Polar residues" evidence="1">
    <location>
        <begin position="544"/>
        <end position="556"/>
    </location>
</feature>
<evidence type="ECO:0000313" key="2">
    <source>
        <dbReference type="Proteomes" id="UP000887563"/>
    </source>
</evidence>
<accession>A0A914LHK2</accession>
<feature type="compositionally biased region" description="Low complexity" evidence="1">
    <location>
        <begin position="557"/>
        <end position="570"/>
    </location>
</feature>
<dbReference type="AlphaFoldDB" id="A0A914LHK2"/>
<reference evidence="3" key="1">
    <citation type="submission" date="2022-11" db="UniProtKB">
        <authorList>
            <consortium name="WormBaseParasite"/>
        </authorList>
    </citation>
    <scope>IDENTIFICATION</scope>
</reference>
<feature type="compositionally biased region" description="Low complexity" evidence="1">
    <location>
        <begin position="327"/>
        <end position="336"/>
    </location>
</feature>
<protein>
    <submittedName>
        <fullName evidence="3">Uncharacterized protein</fullName>
    </submittedName>
</protein>
<feature type="region of interest" description="Disordered" evidence="1">
    <location>
        <begin position="544"/>
        <end position="580"/>
    </location>
</feature>
<feature type="region of interest" description="Disordered" evidence="1">
    <location>
        <begin position="327"/>
        <end position="440"/>
    </location>
</feature>
<sequence length="656" mass="72946">MIQIETSIGQSNHITFVLDKKSKSWFKTSNPKTIVVSVESTALIEGQIRSQTWTLYQNHKKAGPGNFYDFNKVHQFNFGQYKPVENSLYLDIQSNYSAFEESMLALAKKANNNAEITKKIERQIKNVQSVAQIPEKSKKYFASISGFNEEIELSREQFYGAELIRLDLMKLSAKSTLTKVLSSSAKKLSRLSSSKSFKSNKDGITSAIEKHIREHKDSMLEISISMKAKCGICSSGDNGVFDKIVYKTNGSYKCQECQKEIEKDRNPDQSYNDKKIKLPSLSRTIANPILQNGTGLGFTYIFNFGEKLDKNENINYVQLVELASNNSHNESASSSHDPQYGYETPTHPTYVSSNFANLNLNDEDGSESDSERPNYAAKHGGQGTKLHFDGETSSSGSSGQNKLSKPPKGNKMNRAQPNSVKPQKGAQTQPKFKKVPSMPVVREQEHGSNKHGISYGNPEFHAPHMNHGINRGFGGGWDHNGQFAQMGSVMPHPGLTGETLHPGYGFYNNGEQNWNGAFGGMYNHGGTDKPYHRSVSMPVNNINGGVYTGGQSSNPWSNNETDTSSDYSSSQPSLFGLGNDSMNIRENVINETQPGYGGNNYHDNNEVHSLTGNDEGQIWTANNGGESWNDHFQNQQMNQQWYETPCEDDEPGCRIM</sequence>
<feature type="compositionally biased region" description="Polar residues" evidence="1">
    <location>
        <begin position="346"/>
        <end position="360"/>
    </location>
</feature>
<dbReference type="WBParaSite" id="Minc3s00431g12202">
    <property type="protein sequence ID" value="Minc3s00431g12202"/>
    <property type="gene ID" value="Minc3s00431g12202"/>
</dbReference>
<dbReference type="Proteomes" id="UP000887563">
    <property type="component" value="Unplaced"/>
</dbReference>
<proteinExistence type="predicted"/>